<feature type="domain" description="Quinolinate phosphoribosyl transferase N-terminal" evidence="15">
    <location>
        <begin position="22"/>
        <end position="107"/>
    </location>
</feature>
<dbReference type="OrthoDB" id="9782546at2"/>
<evidence type="ECO:0000256" key="3">
    <source>
        <dbReference type="ARBA" id="ARBA00009400"/>
    </source>
</evidence>
<comment type="catalytic activity">
    <reaction evidence="10">
        <text>nicotinate beta-D-ribonucleotide + CO2 + diphosphate = quinolinate + 5-phospho-alpha-D-ribose 1-diphosphate + 2 H(+)</text>
        <dbReference type="Rhea" id="RHEA:12733"/>
        <dbReference type="ChEBI" id="CHEBI:15378"/>
        <dbReference type="ChEBI" id="CHEBI:16526"/>
        <dbReference type="ChEBI" id="CHEBI:29959"/>
        <dbReference type="ChEBI" id="CHEBI:33019"/>
        <dbReference type="ChEBI" id="CHEBI:57502"/>
        <dbReference type="ChEBI" id="CHEBI:58017"/>
        <dbReference type="EC" id="2.4.2.19"/>
    </reaction>
</comment>
<dbReference type="InterPro" id="IPR027277">
    <property type="entry name" value="NadC/ModD"/>
</dbReference>
<evidence type="ECO:0000256" key="6">
    <source>
        <dbReference type="ARBA" id="ARBA00022642"/>
    </source>
</evidence>
<dbReference type="EC" id="2.4.2.19" evidence="5"/>
<comment type="pathway">
    <text evidence="2">Cofactor biosynthesis; NAD(+) biosynthesis; nicotinate D-ribonucleotide from quinolinate: step 1/1.</text>
</comment>
<dbReference type="InterPro" id="IPR022412">
    <property type="entry name" value="Quinolinate_PRibosylTrfase_N"/>
</dbReference>
<dbReference type="GO" id="GO:0034213">
    <property type="term" value="P:quinolinate catabolic process"/>
    <property type="evidence" value="ECO:0007669"/>
    <property type="project" value="TreeGrafter"/>
</dbReference>
<reference evidence="16 17" key="1">
    <citation type="submission" date="2018-01" db="EMBL/GenBank/DDBJ databases">
        <title>The whole genome sequencing and assembly of Halobacillus litoralis ERB031 strain.</title>
        <authorList>
            <person name="Lee S.-J."/>
            <person name="Park M.-K."/>
            <person name="Kim J.-Y."/>
            <person name="Lee Y.-J."/>
            <person name="Yi H."/>
            <person name="Bahn Y.-S."/>
            <person name="Kim J.F."/>
            <person name="Lee D.-W."/>
        </authorList>
    </citation>
    <scope>NUCLEOTIDE SEQUENCE [LARGE SCALE GENOMIC DNA]</scope>
    <source>
        <strain evidence="16 17">ERB 031</strain>
    </source>
</reference>
<feature type="binding site" evidence="13">
    <location>
        <begin position="238"/>
        <end position="240"/>
    </location>
    <ligand>
        <name>substrate</name>
    </ligand>
</feature>
<evidence type="ECO:0000259" key="15">
    <source>
        <dbReference type="Pfam" id="PF02749"/>
    </source>
</evidence>
<accession>A0A410MCS9</accession>
<feature type="binding site" evidence="13">
    <location>
        <position position="164"/>
    </location>
    <ligand>
        <name>substrate</name>
    </ligand>
</feature>
<evidence type="ECO:0000259" key="14">
    <source>
        <dbReference type="Pfam" id="PF01729"/>
    </source>
</evidence>
<evidence type="ECO:0000256" key="13">
    <source>
        <dbReference type="PIRSR" id="PIRSR006250-1"/>
    </source>
</evidence>
<gene>
    <name evidence="16" type="ORF">HLI_10155</name>
</gene>
<dbReference type="FunFam" id="3.90.1170.20:FF:000001">
    <property type="entry name" value="Nicotinate-nucleotide diphosphorylase (Carboxylating)"/>
    <property type="match status" value="1"/>
</dbReference>
<evidence type="ECO:0000256" key="11">
    <source>
        <dbReference type="ARBA" id="ARBA00069173"/>
    </source>
</evidence>
<sequence length="283" mass="31365">MNRLKLRRRMEAFFIEDIGDLDLSSDFLFSSTQIGRVVFTCKASGVFCGESIIEEGYSMIDPSIRIHLHKEDGTPLIPGDPIATIEGPVAALLKGERVILNLIQRLSGIATLTQEAVTCLNSHRTRICDTRKTTPGLRLFEKYAVRTGGGFNHRNGLSDAVMLKDNHIEFFGSIQDAVAQVKDHVGHMVKIEVETEREIQVAEAVEAGVDCIMFDNCTPEQIKNYLRIVPPFITTEASGGITLETLQQYQGLDLDYISLGFLTHSAPSLDISANVKLLKEEIQ</sequence>
<dbReference type="GO" id="GO:0004514">
    <property type="term" value="F:nicotinate-nucleotide diphosphorylase (carboxylating) activity"/>
    <property type="evidence" value="ECO:0007669"/>
    <property type="project" value="UniProtKB-EC"/>
</dbReference>
<dbReference type="CDD" id="cd01572">
    <property type="entry name" value="QPRTase"/>
    <property type="match status" value="1"/>
</dbReference>
<dbReference type="GO" id="GO:0009435">
    <property type="term" value="P:NAD+ biosynthetic process"/>
    <property type="evidence" value="ECO:0007669"/>
    <property type="project" value="UniProtKB-UniPathway"/>
</dbReference>
<name>A0A410MCS9_9BACI</name>
<evidence type="ECO:0000256" key="8">
    <source>
        <dbReference type="ARBA" id="ARBA00022679"/>
    </source>
</evidence>
<dbReference type="SUPFAM" id="SSF54675">
    <property type="entry name" value="Nicotinate/Quinolinate PRTase N-terminal domain-like"/>
    <property type="match status" value="1"/>
</dbReference>
<feature type="domain" description="Quinolinate phosphoribosyl transferase C-terminal" evidence="14">
    <location>
        <begin position="109"/>
        <end position="272"/>
    </location>
</feature>
<dbReference type="SUPFAM" id="SSF51690">
    <property type="entry name" value="Nicotinate/Quinolinate PRTase C-terminal domain-like"/>
    <property type="match status" value="1"/>
</dbReference>
<dbReference type="InterPro" id="IPR036068">
    <property type="entry name" value="Nicotinate_pribotase-like_C"/>
</dbReference>
<dbReference type="Pfam" id="PF01729">
    <property type="entry name" value="QRPTase_C"/>
    <property type="match status" value="1"/>
</dbReference>
<dbReference type="RefSeq" id="WP_128524843.1">
    <property type="nucleotide sequence ID" value="NZ_CANLVY010000009.1"/>
</dbReference>
<dbReference type="KEGG" id="hli:HLI_10155"/>
<evidence type="ECO:0000256" key="1">
    <source>
        <dbReference type="ARBA" id="ARBA00003237"/>
    </source>
</evidence>
<dbReference type="NCBIfam" id="TIGR00078">
    <property type="entry name" value="nadC"/>
    <property type="match status" value="1"/>
</dbReference>
<dbReference type="Gene3D" id="3.90.1170.20">
    <property type="entry name" value="Quinolinate phosphoribosyl transferase, N-terminal domain"/>
    <property type="match status" value="1"/>
</dbReference>
<feature type="binding site" evidence="13">
    <location>
        <position position="215"/>
    </location>
    <ligand>
        <name>substrate</name>
    </ligand>
</feature>
<comment type="function">
    <text evidence="1">Involved in the catabolism of quinolinic acid (QA).</text>
</comment>
<feature type="binding site" evidence="13">
    <location>
        <begin position="259"/>
        <end position="261"/>
    </location>
    <ligand>
        <name>substrate</name>
    </ligand>
</feature>
<evidence type="ECO:0000256" key="7">
    <source>
        <dbReference type="ARBA" id="ARBA00022676"/>
    </source>
</evidence>
<dbReference type="UniPathway" id="UPA00253">
    <property type="reaction ID" value="UER00331"/>
</dbReference>
<feature type="binding site" evidence="13">
    <location>
        <position position="97"/>
    </location>
    <ligand>
        <name>substrate</name>
    </ligand>
</feature>
<dbReference type="EMBL" id="CP026118">
    <property type="protein sequence ID" value="QAS52554.1"/>
    <property type="molecule type" value="Genomic_DNA"/>
</dbReference>
<protein>
    <recommendedName>
        <fullName evidence="11">Probable nicotinate-nucleotide pyrophosphorylase [carboxylating]</fullName>
        <ecNumber evidence="5">2.4.2.19</ecNumber>
    </recommendedName>
    <alternativeName>
        <fullName evidence="9">Quinolinate phosphoribosyltransferase [decarboxylating]</fullName>
    </alternativeName>
</protein>
<dbReference type="FunFam" id="3.20.20.70:FF:000030">
    <property type="entry name" value="Nicotinate-nucleotide pyrophosphorylase, carboxylating"/>
    <property type="match status" value="1"/>
</dbReference>
<evidence type="ECO:0000256" key="5">
    <source>
        <dbReference type="ARBA" id="ARBA00011944"/>
    </source>
</evidence>
<dbReference type="GO" id="GO:0005737">
    <property type="term" value="C:cytoplasm"/>
    <property type="evidence" value="ECO:0007669"/>
    <property type="project" value="TreeGrafter"/>
</dbReference>
<keyword evidence="6" id="KW-0662">Pyridine nucleotide biosynthesis</keyword>
<dbReference type="InterPro" id="IPR037128">
    <property type="entry name" value="Quinolinate_PRibosylTase_N_sf"/>
</dbReference>
<evidence type="ECO:0000256" key="12">
    <source>
        <dbReference type="PIRNR" id="PIRNR006250"/>
    </source>
</evidence>
<dbReference type="InterPro" id="IPR013785">
    <property type="entry name" value="Aldolase_TIM"/>
</dbReference>
<feature type="binding site" evidence="13">
    <location>
        <begin position="130"/>
        <end position="132"/>
    </location>
    <ligand>
        <name>substrate</name>
    </ligand>
</feature>
<evidence type="ECO:0000313" key="16">
    <source>
        <dbReference type="EMBL" id="QAS52554.1"/>
    </source>
</evidence>
<proteinExistence type="inferred from homology"/>
<dbReference type="PANTHER" id="PTHR32179">
    <property type="entry name" value="NICOTINATE-NUCLEOTIDE PYROPHOSPHORYLASE [CARBOXYLATING]"/>
    <property type="match status" value="1"/>
</dbReference>
<comment type="similarity">
    <text evidence="3 12">Belongs to the NadC/ModD family.</text>
</comment>
<evidence type="ECO:0000256" key="2">
    <source>
        <dbReference type="ARBA" id="ARBA00004893"/>
    </source>
</evidence>
<dbReference type="InterPro" id="IPR004393">
    <property type="entry name" value="NadC"/>
</dbReference>
<keyword evidence="8 12" id="KW-0808">Transferase</keyword>
<feature type="binding site" evidence="13">
    <location>
        <position position="194"/>
    </location>
    <ligand>
        <name>substrate</name>
    </ligand>
</feature>
<feature type="binding site" evidence="13">
    <location>
        <position position="154"/>
    </location>
    <ligand>
        <name>substrate</name>
    </ligand>
</feature>
<organism evidence="16 17">
    <name type="scientific">Halobacillus litoralis</name>
    <dbReference type="NCBI Taxonomy" id="45668"/>
    <lineage>
        <taxon>Bacteria</taxon>
        <taxon>Bacillati</taxon>
        <taxon>Bacillota</taxon>
        <taxon>Bacilli</taxon>
        <taxon>Bacillales</taxon>
        <taxon>Bacillaceae</taxon>
        <taxon>Halobacillus</taxon>
    </lineage>
</organism>
<dbReference type="PANTHER" id="PTHR32179:SF3">
    <property type="entry name" value="NICOTINATE-NUCLEOTIDE PYROPHOSPHORYLASE [CARBOXYLATING]"/>
    <property type="match status" value="1"/>
</dbReference>
<evidence type="ECO:0000313" key="17">
    <source>
        <dbReference type="Proteomes" id="UP000287756"/>
    </source>
</evidence>
<evidence type="ECO:0000256" key="4">
    <source>
        <dbReference type="ARBA" id="ARBA00011218"/>
    </source>
</evidence>
<dbReference type="Pfam" id="PF02749">
    <property type="entry name" value="QRPTase_N"/>
    <property type="match status" value="1"/>
</dbReference>
<dbReference type="AlphaFoldDB" id="A0A410MCS9"/>
<dbReference type="PIRSF" id="PIRSF006250">
    <property type="entry name" value="NadC_ModD"/>
    <property type="match status" value="1"/>
</dbReference>
<dbReference type="Proteomes" id="UP000287756">
    <property type="component" value="Chromosome"/>
</dbReference>
<evidence type="ECO:0000256" key="10">
    <source>
        <dbReference type="ARBA" id="ARBA00047445"/>
    </source>
</evidence>
<dbReference type="InterPro" id="IPR002638">
    <property type="entry name" value="Quinolinate_PRibosylTrfase_C"/>
</dbReference>
<comment type="subunit">
    <text evidence="4">Hexamer formed by 3 homodimers.</text>
</comment>
<keyword evidence="7 12" id="KW-0328">Glycosyltransferase</keyword>
<evidence type="ECO:0000256" key="9">
    <source>
        <dbReference type="ARBA" id="ARBA00033102"/>
    </source>
</evidence>
<dbReference type="Gene3D" id="3.20.20.70">
    <property type="entry name" value="Aldolase class I"/>
    <property type="match status" value="1"/>
</dbReference>